<name>A0ACC2F7G0_DALPE</name>
<proteinExistence type="predicted"/>
<sequence length="657" mass="73759">MAQSAYNVDQDLASRRLHSRMEASCLELALEGERLCKSGDFKGGTAFFEAAVQVGTEDLKTLSAIYSQLGNAYFYLKEYGKALEYHRHDLTLARTIGDRIGEGKASGNLGNTLKVLGRFDEAAVCCQRHLDISQEQGDKVGEARALYNKGNVFHAKGRQQLWGCKEDPGDLPPDVRETLERATSLYELNLSLVKELGDRAAQGRAFGNLGNTHYLLGNFVEAIKFHRQRLSIAKEFGDKAAERRAYSNLGNALIFLGQFSTATEYYRKTLQLSRQLKDQVMEAQACYSLGNTFTLLQQYERAIDYHLKHLLIAQELTDRVGEGRACWSLGNAYMSLGNHRQALHYARKHLEISREIGDRNGELTSRMNVEQLMEALGVNESDLSPCGSEFEVQGARPKFTKRNSMDSVELWKYSSDKNGDSHNMDSISQRSKSQRAQPGRAKGYPNSQSLDERQWLNSAVETDEINVQVPLPKLDRDPSDEDCFFDLLSKFQSSRMDDQRCYLDDQNGEYDKNGGAVCLNEMLDSALITSPQTEELFDLIVSSQSRRLDDQRVSVSNLPGLRITHNNLGHLCVDADPQEPSDDFFNMLIKCQSSRIDDQRCSPPEGGPRAPTVPDEDFFSLIQRVQAKRMDEQRVHLPSDEQDGPDSDPEPPSGDSS</sequence>
<protein>
    <submittedName>
        <fullName evidence="1">Uncharacterized protein</fullName>
    </submittedName>
</protein>
<comment type="caution">
    <text evidence="1">The sequence shown here is derived from an EMBL/GenBank/DDBJ whole genome shotgun (WGS) entry which is preliminary data.</text>
</comment>
<dbReference type="EMBL" id="CM055760">
    <property type="protein sequence ID" value="KAJ7987282.1"/>
    <property type="molecule type" value="Genomic_DNA"/>
</dbReference>
<organism evidence="1 2">
    <name type="scientific">Dallia pectoralis</name>
    <name type="common">Alaska blackfish</name>
    <dbReference type="NCBI Taxonomy" id="75939"/>
    <lineage>
        <taxon>Eukaryota</taxon>
        <taxon>Metazoa</taxon>
        <taxon>Chordata</taxon>
        <taxon>Craniata</taxon>
        <taxon>Vertebrata</taxon>
        <taxon>Euteleostomi</taxon>
        <taxon>Actinopterygii</taxon>
        <taxon>Neopterygii</taxon>
        <taxon>Teleostei</taxon>
        <taxon>Protacanthopterygii</taxon>
        <taxon>Esociformes</taxon>
        <taxon>Umbridae</taxon>
        <taxon>Dallia</taxon>
    </lineage>
</organism>
<accession>A0ACC2F7G0</accession>
<evidence type="ECO:0000313" key="2">
    <source>
        <dbReference type="Proteomes" id="UP001157502"/>
    </source>
</evidence>
<evidence type="ECO:0000313" key="1">
    <source>
        <dbReference type="EMBL" id="KAJ7987282.1"/>
    </source>
</evidence>
<keyword evidence="2" id="KW-1185">Reference proteome</keyword>
<reference evidence="1" key="1">
    <citation type="submission" date="2021-05" db="EMBL/GenBank/DDBJ databases">
        <authorList>
            <person name="Pan Q."/>
            <person name="Jouanno E."/>
            <person name="Zahm M."/>
            <person name="Klopp C."/>
            <person name="Cabau C."/>
            <person name="Louis A."/>
            <person name="Berthelot C."/>
            <person name="Parey E."/>
            <person name="Roest Crollius H."/>
            <person name="Montfort J."/>
            <person name="Robinson-Rechavi M."/>
            <person name="Bouchez O."/>
            <person name="Lampietro C."/>
            <person name="Lopez Roques C."/>
            <person name="Donnadieu C."/>
            <person name="Postlethwait J."/>
            <person name="Bobe J."/>
            <person name="Dillon D."/>
            <person name="Chandos A."/>
            <person name="von Hippel F."/>
            <person name="Guiguen Y."/>
        </authorList>
    </citation>
    <scope>NUCLEOTIDE SEQUENCE</scope>
    <source>
        <strain evidence="1">YG-Jan2019</strain>
    </source>
</reference>
<dbReference type="Proteomes" id="UP001157502">
    <property type="component" value="Chromosome 33"/>
</dbReference>
<gene>
    <name evidence="1" type="ORF">DPEC_G00337110</name>
</gene>